<organism evidence="2 3">
    <name type="scientific">Ceratopteris richardii</name>
    <name type="common">Triangle waterfern</name>
    <dbReference type="NCBI Taxonomy" id="49495"/>
    <lineage>
        <taxon>Eukaryota</taxon>
        <taxon>Viridiplantae</taxon>
        <taxon>Streptophyta</taxon>
        <taxon>Embryophyta</taxon>
        <taxon>Tracheophyta</taxon>
        <taxon>Polypodiopsida</taxon>
        <taxon>Polypodiidae</taxon>
        <taxon>Polypodiales</taxon>
        <taxon>Pteridineae</taxon>
        <taxon>Pteridaceae</taxon>
        <taxon>Parkerioideae</taxon>
        <taxon>Ceratopteris</taxon>
    </lineage>
</organism>
<evidence type="ECO:0000313" key="2">
    <source>
        <dbReference type="EMBL" id="KAH7420428.1"/>
    </source>
</evidence>
<name>A0A8T2TDA1_CERRI</name>
<gene>
    <name evidence="2" type="ORF">KP509_13G007200</name>
</gene>
<dbReference type="AlphaFoldDB" id="A0A8T2TDA1"/>
<feature type="region of interest" description="Disordered" evidence="1">
    <location>
        <begin position="528"/>
        <end position="564"/>
    </location>
</feature>
<keyword evidence="3" id="KW-1185">Reference proteome</keyword>
<dbReference type="EMBL" id="CM035418">
    <property type="protein sequence ID" value="KAH7420428.1"/>
    <property type="molecule type" value="Genomic_DNA"/>
</dbReference>
<evidence type="ECO:0000256" key="1">
    <source>
        <dbReference type="SAM" id="MobiDB-lite"/>
    </source>
</evidence>
<feature type="region of interest" description="Disordered" evidence="1">
    <location>
        <begin position="297"/>
        <end position="316"/>
    </location>
</feature>
<feature type="region of interest" description="Disordered" evidence="1">
    <location>
        <begin position="351"/>
        <end position="371"/>
    </location>
</feature>
<proteinExistence type="predicted"/>
<accession>A0A8T2TDA1</accession>
<feature type="compositionally biased region" description="Polar residues" evidence="1">
    <location>
        <begin position="552"/>
        <end position="564"/>
    </location>
</feature>
<dbReference type="Proteomes" id="UP000825935">
    <property type="component" value="Chromosome 13"/>
</dbReference>
<comment type="caution">
    <text evidence="2">The sequence shown here is derived from an EMBL/GenBank/DDBJ whole genome shotgun (WGS) entry which is preliminary data.</text>
</comment>
<evidence type="ECO:0000313" key="3">
    <source>
        <dbReference type="Proteomes" id="UP000825935"/>
    </source>
</evidence>
<sequence>MVGGGRQPPLHLSSSGGSTFVNKYGRCKRHPQQALIGVCSICLKERLLSLARELEQEEEHLPVDEKFGMKLGSFHGHLKERTAAYASNEDWTNSPRELIDTVRFSSSSGARRQGGTHVNGSAQHALYHQLTNPICGNSLRRDMMPSVNRIHNHCWTPTSTNASSLNVDRTYKSFHPSPRHRSATAPTQRCDEDPRRRPQHSGSLSPAVNIRCQRQTNHWKAPQNGVSPISLAGLDNFITFVKETRVDEPKPRKTKKRAKGFWSLIIKRKTPARPNDKRLDRSPTFFEENRVQVTPLSSRHKFTGTESDSSTSMKQARECICRESTSVLSSPQVTNHMHANQKSFADDQALRATQGEKSPSEPHHGVSSPSWLSAIFGKKKRGRSKSISTGFSNSTDMNTSLTSTTFGRFSADGTANCAKASHKDALMREKRFQKKYSSLFEDLKNAKKADEDGSPSARHCKNELTEDGSPSPLHCKNELCHAFEAKKNGLSKLRNILSTERIPVRNVKEFEHVPDCGKDVDQKMNVVAQSSPRLSPRRSQSTSDSCKAEDLTVSQRSDTYLPTNPRSQELYNRCRYLHAR</sequence>
<feature type="compositionally biased region" description="Low complexity" evidence="1">
    <location>
        <begin position="529"/>
        <end position="543"/>
    </location>
</feature>
<feature type="region of interest" description="Disordered" evidence="1">
    <location>
        <begin position="170"/>
        <end position="208"/>
    </location>
</feature>
<dbReference type="OrthoDB" id="1924480at2759"/>
<feature type="region of interest" description="Disordered" evidence="1">
    <location>
        <begin position="446"/>
        <end position="471"/>
    </location>
</feature>
<feature type="compositionally biased region" description="Polar residues" evidence="1">
    <location>
        <begin position="304"/>
        <end position="314"/>
    </location>
</feature>
<protein>
    <submittedName>
        <fullName evidence="2">Uncharacterized protein</fullName>
    </submittedName>
</protein>
<reference evidence="2" key="1">
    <citation type="submission" date="2021-08" db="EMBL/GenBank/DDBJ databases">
        <title>WGS assembly of Ceratopteris richardii.</title>
        <authorList>
            <person name="Marchant D.B."/>
            <person name="Chen G."/>
            <person name="Jenkins J."/>
            <person name="Shu S."/>
            <person name="Leebens-Mack J."/>
            <person name="Grimwood J."/>
            <person name="Schmutz J."/>
            <person name="Soltis P."/>
            <person name="Soltis D."/>
            <person name="Chen Z.-H."/>
        </authorList>
    </citation>
    <scope>NUCLEOTIDE SEQUENCE</scope>
    <source>
        <strain evidence="2">Whitten #5841</strain>
        <tissue evidence="2">Leaf</tissue>
    </source>
</reference>